<feature type="domain" description="C-type lectin" evidence="2">
    <location>
        <begin position="36"/>
        <end position="142"/>
    </location>
</feature>
<reference evidence="3" key="1">
    <citation type="submission" date="2018-05" db="EMBL/GenBank/DDBJ databases">
        <authorList>
            <person name="Datahose"/>
        </authorList>
    </citation>
    <scope>NUCLEOTIDE SEQUENCE</scope>
</reference>
<dbReference type="Pfam" id="PF00059">
    <property type="entry name" value="Lectin_C"/>
    <property type="match status" value="1"/>
</dbReference>
<dbReference type="PROSITE" id="PS00615">
    <property type="entry name" value="C_TYPE_LECTIN_1"/>
    <property type="match status" value="1"/>
</dbReference>
<dbReference type="PROSITE" id="PS50041">
    <property type="entry name" value="C_TYPE_LECTIN_2"/>
    <property type="match status" value="1"/>
</dbReference>
<keyword evidence="1" id="KW-1015">Disulfide bond</keyword>
<dbReference type="InterPro" id="IPR016187">
    <property type="entry name" value="CTDL_fold"/>
</dbReference>
<protein>
    <recommendedName>
        <fullName evidence="2">C-type lectin domain-containing protein</fullName>
    </recommendedName>
</protein>
<dbReference type="AlphaFoldDB" id="A0A3P8NIY8"/>
<keyword evidence="4" id="KW-1185">Reference proteome</keyword>
<dbReference type="OMA" id="SEIYWFG"/>
<dbReference type="Ensembl" id="ENSACLT00000004681.2">
    <property type="protein sequence ID" value="ENSACLP00000004588.2"/>
    <property type="gene ID" value="ENSACLG00000003040.2"/>
</dbReference>
<dbReference type="InterPro" id="IPR050111">
    <property type="entry name" value="C-type_lectin/snaclec_domain"/>
</dbReference>
<proteinExistence type="predicted"/>
<name>A0A3P8NIY8_ASTCA</name>
<dbReference type="Gene3D" id="3.10.100.10">
    <property type="entry name" value="Mannose-Binding Protein A, subunit A"/>
    <property type="match status" value="1"/>
</dbReference>
<dbReference type="PANTHER" id="PTHR22803">
    <property type="entry name" value="MANNOSE, PHOSPHOLIPASE, LECTIN RECEPTOR RELATED"/>
    <property type="match status" value="1"/>
</dbReference>
<dbReference type="InterPro" id="IPR018378">
    <property type="entry name" value="C-type_lectin_CS"/>
</dbReference>
<evidence type="ECO:0000313" key="4">
    <source>
        <dbReference type="Proteomes" id="UP000265100"/>
    </source>
</evidence>
<dbReference type="Proteomes" id="UP000265100">
    <property type="component" value="Chromosome 7"/>
</dbReference>
<reference evidence="3" key="2">
    <citation type="submission" date="2025-08" db="UniProtKB">
        <authorList>
            <consortium name="Ensembl"/>
        </authorList>
    </citation>
    <scope>IDENTIFICATION</scope>
</reference>
<dbReference type="SUPFAM" id="SSF56436">
    <property type="entry name" value="C-type lectin-like"/>
    <property type="match status" value="1"/>
</dbReference>
<dbReference type="InterPro" id="IPR001304">
    <property type="entry name" value="C-type_lectin-like"/>
</dbReference>
<dbReference type="GeneTree" id="ENSGT01150000286973"/>
<dbReference type="STRING" id="8154.ENSACLP00000004588"/>
<accession>A0A3P8NIY8</accession>
<dbReference type="SMART" id="SM00034">
    <property type="entry name" value="CLECT"/>
    <property type="match status" value="1"/>
</dbReference>
<dbReference type="InterPro" id="IPR016186">
    <property type="entry name" value="C-type_lectin-like/link_sf"/>
</dbReference>
<evidence type="ECO:0000259" key="2">
    <source>
        <dbReference type="PROSITE" id="PS50041"/>
    </source>
</evidence>
<sequence>MSIQRSYYIKTEKEHIISMWLEMCSHSQCQSGWREYENKCYFFSTDTKSWLEANEFCLEHNSNLMSIQDIHDSEIYWFGLNDRTVEGVWEWSDGSPFIQYLHWMSGQPDDWNDNEDCGQVVGYNFGEWNDENCDNKRKYICKHINCK</sequence>
<evidence type="ECO:0000313" key="3">
    <source>
        <dbReference type="Ensembl" id="ENSACLP00000004588.2"/>
    </source>
</evidence>
<evidence type="ECO:0000256" key="1">
    <source>
        <dbReference type="ARBA" id="ARBA00023157"/>
    </source>
</evidence>
<organism evidence="3 4">
    <name type="scientific">Astatotilapia calliptera</name>
    <name type="common">Eastern happy</name>
    <name type="synonym">Chromis callipterus</name>
    <dbReference type="NCBI Taxonomy" id="8154"/>
    <lineage>
        <taxon>Eukaryota</taxon>
        <taxon>Metazoa</taxon>
        <taxon>Chordata</taxon>
        <taxon>Craniata</taxon>
        <taxon>Vertebrata</taxon>
        <taxon>Euteleostomi</taxon>
        <taxon>Actinopterygii</taxon>
        <taxon>Neopterygii</taxon>
        <taxon>Teleostei</taxon>
        <taxon>Neoteleostei</taxon>
        <taxon>Acanthomorphata</taxon>
        <taxon>Ovalentaria</taxon>
        <taxon>Cichlomorphae</taxon>
        <taxon>Cichliformes</taxon>
        <taxon>Cichlidae</taxon>
        <taxon>African cichlids</taxon>
        <taxon>Pseudocrenilabrinae</taxon>
        <taxon>Haplochromini</taxon>
        <taxon>Astatotilapia</taxon>
    </lineage>
</organism>
<reference evidence="3" key="3">
    <citation type="submission" date="2025-09" db="UniProtKB">
        <authorList>
            <consortium name="Ensembl"/>
        </authorList>
    </citation>
    <scope>IDENTIFICATION</scope>
</reference>